<dbReference type="Gene3D" id="3.40.50.300">
    <property type="entry name" value="P-loop containing nucleotide triphosphate hydrolases"/>
    <property type="match status" value="1"/>
</dbReference>
<dbReference type="Pfam" id="PF03764">
    <property type="entry name" value="EFG_IV"/>
    <property type="match status" value="1"/>
</dbReference>
<dbReference type="SUPFAM" id="SSF50447">
    <property type="entry name" value="Translation proteins"/>
    <property type="match status" value="1"/>
</dbReference>
<name>A0A6J4E5L4_9PSED</name>
<dbReference type="Gene3D" id="3.30.230.10">
    <property type="match status" value="1"/>
</dbReference>
<evidence type="ECO:0000313" key="10">
    <source>
        <dbReference type="EMBL" id="BCG24536.1"/>
    </source>
</evidence>
<protein>
    <recommendedName>
        <fullName evidence="2 8">Elongation factor G</fullName>
        <shortName evidence="8">EF-G</shortName>
    </recommendedName>
</protein>
<reference evidence="10 12" key="1">
    <citation type="submission" date="2020-05" db="EMBL/GenBank/DDBJ databases">
        <title>Characterization of novel class B3 metallo-beta-lactamase from novel Pseudomonas species.</title>
        <authorList>
            <person name="Yamada K."/>
            <person name="Aoki K."/>
            <person name="Ishii Y."/>
        </authorList>
    </citation>
    <scope>NUCLEOTIDE SEQUENCE [LARGE SCALE GENOMIC DNA]</scope>
    <source>
        <strain evidence="10 12">TUM18999</strain>
        <strain evidence="11 13">TUM20286</strain>
    </source>
</reference>
<dbReference type="GO" id="GO:0005525">
    <property type="term" value="F:GTP binding"/>
    <property type="evidence" value="ECO:0007669"/>
    <property type="project" value="UniProtKB-UniRule"/>
</dbReference>
<keyword evidence="6 8" id="KW-0342">GTP-binding</keyword>
<dbReference type="Proteomes" id="UP000509383">
    <property type="component" value="Chromosome"/>
</dbReference>
<dbReference type="FunFam" id="3.40.50.300:FF:000029">
    <property type="entry name" value="Elongation factor G"/>
    <property type="match status" value="1"/>
</dbReference>
<evidence type="ECO:0000256" key="2">
    <source>
        <dbReference type="ARBA" id="ARBA00017872"/>
    </source>
</evidence>
<evidence type="ECO:0000256" key="7">
    <source>
        <dbReference type="ARBA" id="ARBA00024731"/>
    </source>
</evidence>
<evidence type="ECO:0000256" key="8">
    <source>
        <dbReference type="HAMAP-Rule" id="MF_00054"/>
    </source>
</evidence>
<dbReference type="Gene3D" id="3.30.70.870">
    <property type="entry name" value="Elongation Factor G (Translational Gtpase), domain 3"/>
    <property type="match status" value="1"/>
</dbReference>
<dbReference type="NCBIfam" id="TIGR00484">
    <property type="entry name" value="EF-G"/>
    <property type="match status" value="1"/>
</dbReference>
<keyword evidence="3 8" id="KW-0547">Nucleotide-binding</keyword>
<dbReference type="InterPro" id="IPR009022">
    <property type="entry name" value="EFG_III"/>
</dbReference>
<dbReference type="KEGG" id="ptw:TUM18999_27270"/>
<comment type="subcellular location">
    <subcellularLocation>
        <location evidence="8">Cytoplasm</location>
    </subcellularLocation>
</comment>
<dbReference type="FunFam" id="3.30.230.10:FF:000003">
    <property type="entry name" value="Elongation factor G"/>
    <property type="match status" value="1"/>
</dbReference>
<dbReference type="InterPro" id="IPR004540">
    <property type="entry name" value="Transl_elong_EFG/EF2"/>
</dbReference>
<dbReference type="SMART" id="SM00889">
    <property type="entry name" value="EFG_IV"/>
    <property type="match status" value="1"/>
</dbReference>
<dbReference type="InterPro" id="IPR000640">
    <property type="entry name" value="EFG_V-like"/>
</dbReference>
<dbReference type="CDD" id="cd04088">
    <property type="entry name" value="EFG_mtEFG_II"/>
    <property type="match status" value="1"/>
</dbReference>
<evidence type="ECO:0000313" key="12">
    <source>
        <dbReference type="Proteomes" id="UP000509383"/>
    </source>
</evidence>
<proteinExistence type="inferred from homology"/>
<dbReference type="AlphaFoldDB" id="A0A6J4E5L4"/>
<dbReference type="NCBIfam" id="NF009381">
    <property type="entry name" value="PRK12740.1-5"/>
    <property type="match status" value="1"/>
</dbReference>
<dbReference type="InterPro" id="IPR041095">
    <property type="entry name" value="EFG_II"/>
</dbReference>
<dbReference type="FunFam" id="3.30.70.870:FF:000001">
    <property type="entry name" value="Elongation factor G"/>
    <property type="match status" value="1"/>
</dbReference>
<dbReference type="InterPro" id="IPR020568">
    <property type="entry name" value="Ribosomal_Su5_D2-typ_SF"/>
</dbReference>
<dbReference type="GO" id="GO:0003746">
    <property type="term" value="F:translation elongation factor activity"/>
    <property type="evidence" value="ECO:0007669"/>
    <property type="project" value="UniProtKB-UniRule"/>
</dbReference>
<feature type="binding site" evidence="8">
    <location>
        <begin position="142"/>
        <end position="145"/>
    </location>
    <ligand>
        <name>GTP</name>
        <dbReference type="ChEBI" id="CHEBI:37565"/>
    </ligand>
</feature>
<keyword evidence="5 8" id="KW-0648">Protein biosynthesis</keyword>
<dbReference type="PRINTS" id="PR00315">
    <property type="entry name" value="ELONGATNFCT"/>
</dbReference>
<dbReference type="FunFam" id="2.40.30.10:FF:000006">
    <property type="entry name" value="Elongation factor G"/>
    <property type="match status" value="1"/>
</dbReference>
<dbReference type="EMBL" id="AP023189">
    <property type="protein sequence ID" value="BCG24536.1"/>
    <property type="molecule type" value="Genomic_DNA"/>
</dbReference>
<dbReference type="InterPro" id="IPR031157">
    <property type="entry name" value="G_TR_CS"/>
</dbReference>
<dbReference type="Proteomes" id="UP001054892">
    <property type="component" value="Unassembled WGS sequence"/>
</dbReference>
<keyword evidence="4 8" id="KW-0251">Elongation factor</keyword>
<feature type="domain" description="Tr-type G" evidence="9">
    <location>
        <begin position="8"/>
        <end position="290"/>
    </location>
</feature>
<evidence type="ECO:0000259" key="9">
    <source>
        <dbReference type="PROSITE" id="PS51722"/>
    </source>
</evidence>
<accession>A0A6J4E5L4</accession>
<dbReference type="GO" id="GO:0005737">
    <property type="term" value="C:cytoplasm"/>
    <property type="evidence" value="ECO:0007669"/>
    <property type="project" value="UniProtKB-SubCell"/>
</dbReference>
<dbReference type="InterPro" id="IPR047872">
    <property type="entry name" value="EFG_IV"/>
</dbReference>
<keyword evidence="13" id="KW-1185">Reference proteome</keyword>
<dbReference type="PROSITE" id="PS00301">
    <property type="entry name" value="G_TR_1"/>
    <property type="match status" value="1"/>
</dbReference>
<organism evidence="10 12">
    <name type="scientific">Pseudomonas tohonis</name>
    <dbReference type="NCBI Taxonomy" id="2725477"/>
    <lineage>
        <taxon>Bacteria</taxon>
        <taxon>Pseudomonadati</taxon>
        <taxon>Pseudomonadota</taxon>
        <taxon>Gammaproteobacteria</taxon>
        <taxon>Pseudomonadales</taxon>
        <taxon>Pseudomonadaceae</taxon>
        <taxon>Pseudomonas</taxon>
    </lineage>
</organism>
<dbReference type="GO" id="GO:0032790">
    <property type="term" value="P:ribosome disassembly"/>
    <property type="evidence" value="ECO:0007669"/>
    <property type="project" value="TreeGrafter"/>
</dbReference>
<dbReference type="PROSITE" id="PS51722">
    <property type="entry name" value="G_TR_2"/>
    <property type="match status" value="1"/>
</dbReference>
<dbReference type="NCBIfam" id="TIGR00231">
    <property type="entry name" value="small_GTP"/>
    <property type="match status" value="1"/>
</dbReference>
<dbReference type="Pfam" id="PF14492">
    <property type="entry name" value="EFG_III"/>
    <property type="match status" value="1"/>
</dbReference>
<evidence type="ECO:0000256" key="6">
    <source>
        <dbReference type="ARBA" id="ARBA00023134"/>
    </source>
</evidence>
<dbReference type="SMART" id="SM00838">
    <property type="entry name" value="EFG_C"/>
    <property type="match status" value="1"/>
</dbReference>
<dbReference type="SUPFAM" id="SSF54211">
    <property type="entry name" value="Ribosomal protein S5 domain 2-like"/>
    <property type="match status" value="1"/>
</dbReference>
<dbReference type="Pfam" id="PF00679">
    <property type="entry name" value="EFG_C"/>
    <property type="match status" value="1"/>
</dbReference>
<dbReference type="PANTHER" id="PTHR43261">
    <property type="entry name" value="TRANSLATION ELONGATION FACTOR G-RELATED"/>
    <property type="match status" value="1"/>
</dbReference>
<gene>
    <name evidence="10" type="primary">fusB</name>
    <name evidence="8" type="synonym">fusA</name>
    <name evidence="10" type="ORF">TUM18999_27270</name>
    <name evidence="11" type="ORF">TUM20286_18580</name>
</gene>
<dbReference type="InterPro" id="IPR005225">
    <property type="entry name" value="Small_GTP-bd"/>
</dbReference>
<feature type="binding site" evidence="8">
    <location>
        <begin position="88"/>
        <end position="92"/>
    </location>
    <ligand>
        <name>GTP</name>
        <dbReference type="ChEBI" id="CHEBI:37565"/>
    </ligand>
</feature>
<dbReference type="PANTHER" id="PTHR43261:SF1">
    <property type="entry name" value="RIBOSOME-RELEASING FACTOR 2, MITOCHONDRIAL"/>
    <property type="match status" value="1"/>
</dbReference>
<comment type="function">
    <text evidence="7 8">Catalyzes the GTP-dependent ribosomal translocation step during translation elongation. During this step, the ribosome changes from the pre-translocational (PRE) to the post-translocational (POST) state as the newly formed A-site-bound peptidyl-tRNA and P-site-bound deacylated tRNA move to the P and E sites, respectively. Catalyzes the coordinated movement of the two tRNA molecules, the mRNA and conformational changes in the ribosome.</text>
</comment>
<dbReference type="GO" id="GO:0003924">
    <property type="term" value="F:GTPase activity"/>
    <property type="evidence" value="ECO:0007669"/>
    <property type="project" value="InterPro"/>
</dbReference>
<dbReference type="InterPro" id="IPR014721">
    <property type="entry name" value="Ribsml_uS5_D2-typ_fold_subgr"/>
</dbReference>
<dbReference type="GO" id="GO:0097216">
    <property type="term" value="F:guanosine tetraphosphate binding"/>
    <property type="evidence" value="ECO:0007669"/>
    <property type="project" value="UniProtKB-ARBA"/>
</dbReference>
<dbReference type="SUPFAM" id="SSF52540">
    <property type="entry name" value="P-loop containing nucleoside triphosphate hydrolases"/>
    <property type="match status" value="1"/>
</dbReference>
<dbReference type="InterPro" id="IPR035649">
    <property type="entry name" value="EFG_V"/>
</dbReference>
<dbReference type="Pfam" id="PF03144">
    <property type="entry name" value="GTP_EFTU_D2"/>
    <property type="match status" value="1"/>
</dbReference>
<evidence type="ECO:0000256" key="4">
    <source>
        <dbReference type="ARBA" id="ARBA00022768"/>
    </source>
</evidence>
<dbReference type="CDD" id="cd16262">
    <property type="entry name" value="EFG_III"/>
    <property type="match status" value="1"/>
</dbReference>
<dbReference type="SUPFAM" id="SSF54980">
    <property type="entry name" value="EF-G C-terminal domain-like"/>
    <property type="match status" value="2"/>
</dbReference>
<dbReference type="CDD" id="cd01434">
    <property type="entry name" value="EFG_mtEFG1_IV"/>
    <property type="match status" value="1"/>
</dbReference>
<dbReference type="EMBL" id="BQKM01000003">
    <property type="protein sequence ID" value="GJN52106.1"/>
    <property type="molecule type" value="Genomic_DNA"/>
</dbReference>
<dbReference type="Pfam" id="PF00009">
    <property type="entry name" value="GTP_EFTU"/>
    <property type="match status" value="1"/>
</dbReference>
<sequence length="700" mass="77395">MARATPINRYRNIGIVAHVDAGKTTTTERILFYTGVNHKMGEVHDGAATMDWMVQEQERGITITSAATTAFWSGSAKQFDKYRFNIIDTPGHVDFTIEVERSLRVLDGAVVVFSGADGVEPQSETVWRQANKYGVPRIAYVNKMDRAGANFLWVVGQIKQRLGHTPVPIQLPIGAEENFEGQIDLLKMKAIYWNDADQGTSFREEEIPANLLAEAQEWREKLVEAAAESSEELMNKYLEGEELSIEEIKAGLRQRTIACEIVPAVLGSSFKNKGVPLVLDAVIELLPAPIEIPAIKGTHPDDENRHDERHADDDEPFSALAFKIATDPFVGTLTFTRVYSGVLSSGDSVLNSVKGKKERVGRMVQMHANTREEIKEVRAGDIAALIGMKDVTTGDTLCDLDKPIILERMDFPEPVISVAVEPKTKADQEKMGIALGKLAQEDPSFRVRSDEESGQTIISGMGELHLDILIDRMKREFNVEANIGKPQVAYREKIRNRCEIEGKFVRQSGGRGQFGHCWIRFEPGEEGKDTLEFVNEVVGGVIPREYIPAIQKGIEEQMKNGVLAGYPLLGLKATVFDGSYHDVDSNEMAFKIAASMATKQLAQKGGAVLLEPIMKVEVVTPEDYMGDVMGDLNRRRGLIQGMDEAPAGRIIRAEVPLGEMFGYATDVRSMSQGRASYSMEFSRYAEAPANIADAIVKKQG</sequence>
<evidence type="ECO:0000313" key="13">
    <source>
        <dbReference type="Proteomes" id="UP001054892"/>
    </source>
</evidence>
<evidence type="ECO:0000256" key="1">
    <source>
        <dbReference type="ARBA" id="ARBA00005870"/>
    </source>
</evidence>
<dbReference type="HAMAP" id="MF_00054_B">
    <property type="entry name" value="EF_G_EF_2_B"/>
    <property type="match status" value="1"/>
</dbReference>
<dbReference type="CDD" id="cd01886">
    <property type="entry name" value="EF-G"/>
    <property type="match status" value="1"/>
</dbReference>
<evidence type="ECO:0000256" key="3">
    <source>
        <dbReference type="ARBA" id="ARBA00022741"/>
    </source>
</evidence>
<dbReference type="Gene3D" id="2.40.30.10">
    <property type="entry name" value="Translation factors"/>
    <property type="match status" value="1"/>
</dbReference>
<evidence type="ECO:0000313" key="11">
    <source>
        <dbReference type="EMBL" id="GJN52106.1"/>
    </source>
</evidence>
<dbReference type="FunFam" id="3.30.70.240:FF:000001">
    <property type="entry name" value="Elongation factor G"/>
    <property type="match status" value="1"/>
</dbReference>
<dbReference type="InterPro" id="IPR004161">
    <property type="entry name" value="EFTu-like_2"/>
</dbReference>
<feature type="binding site" evidence="8">
    <location>
        <begin position="17"/>
        <end position="24"/>
    </location>
    <ligand>
        <name>GTP</name>
        <dbReference type="ChEBI" id="CHEBI:37565"/>
    </ligand>
</feature>
<comment type="similarity">
    <text evidence="1 8">Belongs to the TRAFAC class translation factor GTPase superfamily. Classic translation factor GTPase family. EF-G/EF-2 subfamily.</text>
</comment>
<dbReference type="InterPro" id="IPR027417">
    <property type="entry name" value="P-loop_NTPase"/>
</dbReference>
<dbReference type="InterPro" id="IPR035647">
    <property type="entry name" value="EFG_III/V"/>
</dbReference>
<dbReference type="CDD" id="cd03713">
    <property type="entry name" value="EFG_mtEFG_C"/>
    <property type="match status" value="1"/>
</dbReference>
<dbReference type="InterPro" id="IPR005517">
    <property type="entry name" value="Transl_elong_EFG/EF2_IV"/>
</dbReference>
<dbReference type="InterPro" id="IPR009000">
    <property type="entry name" value="Transl_B-barrel_sf"/>
</dbReference>
<dbReference type="RefSeq" id="WP_173174103.1">
    <property type="nucleotide sequence ID" value="NZ_AP023189.1"/>
</dbReference>
<evidence type="ECO:0000256" key="5">
    <source>
        <dbReference type="ARBA" id="ARBA00022917"/>
    </source>
</evidence>
<dbReference type="InterPro" id="IPR000795">
    <property type="entry name" value="T_Tr_GTP-bd_dom"/>
</dbReference>
<keyword evidence="8" id="KW-0963">Cytoplasm</keyword>
<dbReference type="Gene3D" id="3.30.70.240">
    <property type="match status" value="1"/>
</dbReference>